<organism evidence="2 3">
    <name type="scientific">Cereibacter sphaeroides</name>
    <name type="common">Rhodobacter sphaeroides</name>
    <dbReference type="NCBI Taxonomy" id="1063"/>
    <lineage>
        <taxon>Bacteria</taxon>
        <taxon>Pseudomonadati</taxon>
        <taxon>Pseudomonadota</taxon>
        <taxon>Alphaproteobacteria</taxon>
        <taxon>Rhodobacterales</taxon>
        <taxon>Paracoccaceae</taxon>
        <taxon>Cereibacter</taxon>
    </lineage>
</organism>
<dbReference type="AlphaFoldDB" id="A0AAX1UHD6"/>
<evidence type="ECO:0000259" key="1">
    <source>
        <dbReference type="PROSITE" id="PS51708"/>
    </source>
</evidence>
<proteinExistence type="predicted"/>
<feature type="domain" description="CHAD" evidence="1">
    <location>
        <begin position="10"/>
        <end position="285"/>
    </location>
</feature>
<dbReference type="Proteomes" id="UP000266305">
    <property type="component" value="Unassembled WGS sequence"/>
</dbReference>
<sequence>MARDDRGIGCETAEEAFRRIALECGEAFAASHARTMEEDDPEGPHKARVALRRLRSALAAFDQILDAGFARKTGRRARRLFRILGELRDADVLAGHRTDGPEASAAAREADRMRRKVRKRLRRAEAETFAPKLARRLETRRWLRGNRRARALATQPATHLGGRALSDAWAACLAHGGDLAAMSDEERHEMRKDLKTMRYTVEFFGELWAGKAQARFLGRMKALQDALGHLNDLAMLRREGALDTHHADAAGEAMQTAGALWSQTAAAPIWWREGEGQARGETSPA</sequence>
<accession>A0AAX1UHD6</accession>
<name>A0AAX1UHD6_CERSP</name>
<evidence type="ECO:0000313" key="3">
    <source>
        <dbReference type="Proteomes" id="UP000266305"/>
    </source>
</evidence>
<dbReference type="PANTHER" id="PTHR39339">
    <property type="entry name" value="SLR1444 PROTEIN"/>
    <property type="match status" value="1"/>
</dbReference>
<dbReference type="EMBL" id="QWGP01000026">
    <property type="protein sequence ID" value="RHZ92163.1"/>
    <property type="molecule type" value="Genomic_DNA"/>
</dbReference>
<dbReference type="SMART" id="SM00880">
    <property type="entry name" value="CHAD"/>
    <property type="match status" value="1"/>
</dbReference>
<dbReference type="PROSITE" id="PS51708">
    <property type="entry name" value="CHAD"/>
    <property type="match status" value="1"/>
</dbReference>
<dbReference type="InterPro" id="IPR007899">
    <property type="entry name" value="CHAD_dom"/>
</dbReference>
<dbReference type="Gene3D" id="1.40.20.10">
    <property type="entry name" value="CHAD domain"/>
    <property type="match status" value="1"/>
</dbReference>
<dbReference type="InterPro" id="IPR038186">
    <property type="entry name" value="CHAD_dom_sf"/>
</dbReference>
<gene>
    <name evidence="2" type="ORF">D1114_18215</name>
</gene>
<dbReference type="PANTHER" id="PTHR39339:SF1">
    <property type="entry name" value="CHAD DOMAIN-CONTAINING PROTEIN"/>
    <property type="match status" value="1"/>
</dbReference>
<reference evidence="2 3" key="1">
    <citation type="submission" date="2018-08" db="EMBL/GenBank/DDBJ databases">
        <title>Draft genome sequence of Rhodobacter sphaeroides FY.</title>
        <authorList>
            <person name="Rayyan A."/>
            <person name="Meyer T.E."/>
            <person name="Kyndt J.A."/>
        </authorList>
    </citation>
    <scope>NUCLEOTIDE SEQUENCE [LARGE SCALE GENOMIC DNA]</scope>
    <source>
        <strain evidence="2 3">FY</strain>
    </source>
</reference>
<dbReference type="RefSeq" id="WP_119000995.1">
    <property type="nucleotide sequence ID" value="NZ_QWGP01000026.1"/>
</dbReference>
<dbReference type="Pfam" id="PF05235">
    <property type="entry name" value="CHAD"/>
    <property type="match status" value="1"/>
</dbReference>
<evidence type="ECO:0000313" key="2">
    <source>
        <dbReference type="EMBL" id="RHZ92163.1"/>
    </source>
</evidence>
<protein>
    <submittedName>
        <fullName evidence="2">CHAD domain-containing protein</fullName>
    </submittedName>
</protein>
<comment type="caution">
    <text evidence="2">The sequence shown here is derived from an EMBL/GenBank/DDBJ whole genome shotgun (WGS) entry which is preliminary data.</text>
</comment>